<evidence type="ECO:0000313" key="2">
    <source>
        <dbReference type="Proteomes" id="UP001165960"/>
    </source>
</evidence>
<sequence>MGGMTGLVSALLIGAALTYFSIGYEVAKSIQFWDNVATTPSMKATLKVSSLNINFKRVGYSGLEGDYEYPRNLLNFPGISEEKCVAVKYMKKDVDFCFLVQEREMVLSDPYYPMGLPVCKGNVKCHLHADVVVGVPVQFYPQSGLASTIIPAFLDPKLSLYNTSESSKVYYTVLEKRRMWIRNFYWLYKGTYTISSRRFSKFNFTVQWPALLSSGKPKFIYGLCSIADILSSACSTDAF</sequence>
<name>A0ACC2UG54_9FUNG</name>
<organism evidence="1 2">
    <name type="scientific">Entomophthora muscae</name>
    <dbReference type="NCBI Taxonomy" id="34485"/>
    <lineage>
        <taxon>Eukaryota</taxon>
        <taxon>Fungi</taxon>
        <taxon>Fungi incertae sedis</taxon>
        <taxon>Zoopagomycota</taxon>
        <taxon>Entomophthoromycotina</taxon>
        <taxon>Entomophthoromycetes</taxon>
        <taxon>Entomophthorales</taxon>
        <taxon>Entomophthoraceae</taxon>
        <taxon>Entomophthora</taxon>
    </lineage>
</organism>
<reference evidence="1" key="1">
    <citation type="submission" date="2022-04" db="EMBL/GenBank/DDBJ databases">
        <title>Genome of the entomopathogenic fungus Entomophthora muscae.</title>
        <authorList>
            <person name="Elya C."/>
            <person name="Lovett B.R."/>
            <person name="Lee E."/>
            <person name="Macias A.M."/>
            <person name="Hajek A.E."/>
            <person name="De Bivort B.L."/>
            <person name="Kasson M.T."/>
            <person name="De Fine Licht H.H."/>
            <person name="Stajich J.E."/>
        </authorList>
    </citation>
    <scope>NUCLEOTIDE SEQUENCE</scope>
    <source>
        <strain evidence="1">Berkeley</strain>
    </source>
</reference>
<keyword evidence="2" id="KW-1185">Reference proteome</keyword>
<comment type="caution">
    <text evidence="1">The sequence shown here is derived from an EMBL/GenBank/DDBJ whole genome shotgun (WGS) entry which is preliminary data.</text>
</comment>
<proteinExistence type="predicted"/>
<dbReference type="Proteomes" id="UP001165960">
    <property type="component" value="Unassembled WGS sequence"/>
</dbReference>
<accession>A0ACC2UG54</accession>
<dbReference type="EMBL" id="QTSX02000743">
    <property type="protein sequence ID" value="KAJ9085813.1"/>
    <property type="molecule type" value="Genomic_DNA"/>
</dbReference>
<evidence type="ECO:0000313" key="1">
    <source>
        <dbReference type="EMBL" id="KAJ9085813.1"/>
    </source>
</evidence>
<gene>
    <name evidence="1" type="ORF">DSO57_1010153</name>
</gene>
<protein>
    <submittedName>
        <fullName evidence="1">Uncharacterized protein</fullName>
    </submittedName>
</protein>